<accession>A0A6J5LC39</accession>
<dbReference type="EMBL" id="LR796253">
    <property type="protein sequence ID" value="CAB4131851.1"/>
    <property type="molecule type" value="Genomic_DNA"/>
</dbReference>
<sequence>MAQTYIGSTLRTGSGTLTDSTDGGYVVVSQTTTVTTVAAGTAVSASVTLPASSQIVQFFIDQVVDEVVGGGTATTINATIGTAAAGTQYVSSTNVVAGGRAALTFTAAQLLAMSDIGSNTSVYFTIAPNGTISTTQGVYRLTVVYAQKV</sequence>
<gene>
    <name evidence="1" type="ORF">UFOVP125_61</name>
</gene>
<organism evidence="1">
    <name type="scientific">uncultured Caudovirales phage</name>
    <dbReference type="NCBI Taxonomy" id="2100421"/>
    <lineage>
        <taxon>Viruses</taxon>
        <taxon>Duplodnaviria</taxon>
        <taxon>Heunggongvirae</taxon>
        <taxon>Uroviricota</taxon>
        <taxon>Caudoviricetes</taxon>
        <taxon>Peduoviridae</taxon>
        <taxon>Maltschvirus</taxon>
        <taxon>Maltschvirus maltsch</taxon>
    </lineage>
</organism>
<protein>
    <submittedName>
        <fullName evidence="1">Uncharacterized protein</fullName>
    </submittedName>
</protein>
<name>A0A6J5LC39_9CAUD</name>
<proteinExistence type="predicted"/>
<reference evidence="1" key="1">
    <citation type="submission" date="2020-04" db="EMBL/GenBank/DDBJ databases">
        <authorList>
            <person name="Chiriac C."/>
            <person name="Salcher M."/>
            <person name="Ghai R."/>
            <person name="Kavagutti S V."/>
        </authorList>
    </citation>
    <scope>NUCLEOTIDE SEQUENCE</scope>
</reference>
<evidence type="ECO:0000313" key="1">
    <source>
        <dbReference type="EMBL" id="CAB4131851.1"/>
    </source>
</evidence>